<dbReference type="Pfam" id="PF13566">
    <property type="entry name" value="DUF4130"/>
    <property type="match status" value="1"/>
</dbReference>
<sequence length="247" mass="29587">MPIYLYDGTWEAFLTLLSQLVFEKSNNLNELRVYNLRLLCRKGVPFLGEKIEVSEVWIEKIKKFIHEIGGDQLLREVYHWYLCDRANIEIPLAMCLKKAEKDPEIFLRPQIIEAVKLQKAKKSLLRERHRWLGFLRFYSPEEGVLFASFEPQYNVLPLLGGHFVKRFPQEKLFIVDTLRGLLFLGQGRRSKLLFLEEWDVDLKKLKDPFFEIWKTYFREIAVPERVDLKRQQKRVPLKVRPFLPEFM</sequence>
<name>A0A0U5AXS4_9BACT</name>
<proteinExistence type="predicted"/>
<evidence type="ECO:0000313" key="3">
    <source>
        <dbReference type="Proteomes" id="UP000068196"/>
    </source>
</evidence>
<reference evidence="2 3" key="1">
    <citation type="journal article" date="2016" name="Int. J. Syst. Evol. Microbiol.">
        <title>Caldimicrobium thiodismutans sp. nov., a sulfur-disproportionating bacterium isolated from a hot spring, and emended description of the genus Caldimicrobium.</title>
        <authorList>
            <person name="Kojima H."/>
            <person name="Umezawa K."/>
            <person name="Fukui M."/>
        </authorList>
    </citation>
    <scope>NUCLEOTIDE SEQUENCE [LARGE SCALE GENOMIC DNA]</scope>
    <source>
        <strain evidence="2 3">TF1</strain>
    </source>
</reference>
<dbReference type="EMBL" id="AP014945">
    <property type="protein sequence ID" value="BAU23454.1"/>
    <property type="molecule type" value="Genomic_DNA"/>
</dbReference>
<organism evidence="2 3">
    <name type="scientific">Caldimicrobium thiodismutans</name>
    <dbReference type="NCBI Taxonomy" id="1653476"/>
    <lineage>
        <taxon>Bacteria</taxon>
        <taxon>Pseudomonadati</taxon>
        <taxon>Thermodesulfobacteriota</taxon>
        <taxon>Thermodesulfobacteria</taxon>
        <taxon>Thermodesulfobacteriales</taxon>
        <taxon>Thermodesulfobacteriaceae</taxon>
        <taxon>Caldimicrobium</taxon>
    </lineage>
</organism>
<dbReference type="Proteomes" id="UP000068196">
    <property type="component" value="Chromosome"/>
</dbReference>
<feature type="domain" description="DUF4130" evidence="1">
    <location>
        <begin position="99"/>
        <end position="245"/>
    </location>
</feature>
<dbReference type="OrthoDB" id="5290748at2"/>
<dbReference type="AlphaFoldDB" id="A0A0U5AXS4"/>
<dbReference type="KEGG" id="cthi:THC_1074"/>
<dbReference type="RefSeq" id="WP_068514405.1">
    <property type="nucleotide sequence ID" value="NZ_AP014945.1"/>
</dbReference>
<keyword evidence="3" id="KW-1185">Reference proteome</keyword>
<dbReference type="InterPro" id="IPR025404">
    <property type="entry name" value="DUF4130"/>
</dbReference>
<reference evidence="3" key="2">
    <citation type="journal article" date="2016" name="Int. J. Syst. Evol. Microbiol.">
        <title>Caldimicrobium thiodismutans sp. nov., a sulfur-disproportionating bacterium isolated from a hot spring.</title>
        <authorList>
            <person name="Kojima H."/>
            <person name="Umezawa K."/>
            <person name="Fukui M."/>
        </authorList>
    </citation>
    <scope>NUCLEOTIDE SEQUENCE [LARGE SCALE GENOMIC DNA]</scope>
    <source>
        <strain evidence="3">TF1</strain>
    </source>
</reference>
<dbReference type="STRING" id="1653476.THC_1074"/>
<dbReference type="InterPro" id="IPR023875">
    <property type="entry name" value="DNA_repair_put"/>
</dbReference>
<dbReference type="NCBIfam" id="TIGR03915">
    <property type="entry name" value="SAM_7_link_chp"/>
    <property type="match status" value="1"/>
</dbReference>
<evidence type="ECO:0000259" key="1">
    <source>
        <dbReference type="Pfam" id="PF13566"/>
    </source>
</evidence>
<protein>
    <recommendedName>
        <fullName evidence="1">DUF4130 domain-containing protein</fullName>
    </recommendedName>
</protein>
<gene>
    <name evidence="2" type="ORF">THC_1074</name>
</gene>
<evidence type="ECO:0000313" key="2">
    <source>
        <dbReference type="EMBL" id="BAU23454.1"/>
    </source>
</evidence>
<accession>A0A0U5AXS4</accession>